<comment type="similarity">
    <text evidence="1 3">Belongs to the DapA family.</text>
</comment>
<organism evidence="6 7">
    <name type="scientific">Ventosimonas gracilis</name>
    <dbReference type="NCBI Taxonomy" id="1680762"/>
    <lineage>
        <taxon>Bacteria</taxon>
        <taxon>Pseudomonadati</taxon>
        <taxon>Pseudomonadota</taxon>
        <taxon>Gammaproteobacteria</taxon>
        <taxon>Pseudomonadales</taxon>
        <taxon>Ventosimonadaceae</taxon>
        <taxon>Ventosimonas</taxon>
    </lineage>
</organism>
<dbReference type="InterPro" id="IPR013785">
    <property type="entry name" value="Aldolase_TIM"/>
</dbReference>
<keyword evidence="2 3" id="KW-0456">Lyase</keyword>
<dbReference type="InterPro" id="IPR002220">
    <property type="entry name" value="DapA-like"/>
</dbReference>
<dbReference type="SUPFAM" id="SSF51569">
    <property type="entry name" value="Aldolase"/>
    <property type="match status" value="1"/>
</dbReference>
<dbReference type="PIRSF" id="PIRSF001365">
    <property type="entry name" value="DHDPS"/>
    <property type="match status" value="1"/>
</dbReference>
<feature type="binding site" evidence="5">
    <location>
        <position position="206"/>
    </location>
    <ligand>
        <name>pyruvate</name>
        <dbReference type="ChEBI" id="CHEBI:15361"/>
    </ligand>
</feature>
<evidence type="ECO:0000256" key="1">
    <source>
        <dbReference type="ARBA" id="ARBA00007592"/>
    </source>
</evidence>
<reference evidence="6 7" key="1">
    <citation type="submission" date="2016-02" db="EMBL/GenBank/DDBJ databases">
        <authorList>
            <person name="Wen L."/>
            <person name="He K."/>
            <person name="Yang H."/>
        </authorList>
    </citation>
    <scope>NUCLEOTIDE SEQUENCE [LARGE SCALE GENOMIC DNA]</scope>
    <source>
        <strain evidence="6 7">CV58</strain>
    </source>
</reference>
<dbReference type="GO" id="GO:0008840">
    <property type="term" value="F:4-hydroxy-tetrahydrodipicolinate synthase activity"/>
    <property type="evidence" value="ECO:0007669"/>
    <property type="project" value="TreeGrafter"/>
</dbReference>
<dbReference type="GO" id="GO:0005829">
    <property type="term" value="C:cytosol"/>
    <property type="evidence" value="ECO:0007669"/>
    <property type="project" value="TreeGrafter"/>
</dbReference>
<name>A0A139SI39_9GAMM</name>
<keyword evidence="7" id="KW-1185">Reference proteome</keyword>
<evidence type="ECO:0000256" key="2">
    <source>
        <dbReference type="ARBA" id="ARBA00023239"/>
    </source>
</evidence>
<accession>A0A139SI39</accession>
<gene>
    <name evidence="6" type="ORF">AXE65_07510</name>
</gene>
<proteinExistence type="inferred from homology"/>
<comment type="caution">
    <text evidence="6">The sequence shown here is derived from an EMBL/GenBank/DDBJ whole genome shotgun (WGS) entry which is preliminary data.</text>
</comment>
<protein>
    <submittedName>
        <fullName evidence="6">Dihydrodipicolinate synthase family protein</fullName>
    </submittedName>
</protein>
<feature type="binding site" evidence="5">
    <location>
        <position position="47"/>
    </location>
    <ligand>
        <name>pyruvate</name>
        <dbReference type="ChEBI" id="CHEBI:15361"/>
    </ligand>
</feature>
<dbReference type="PRINTS" id="PR00146">
    <property type="entry name" value="DHPICSNTHASE"/>
</dbReference>
<evidence type="ECO:0000313" key="7">
    <source>
        <dbReference type="Proteomes" id="UP000072660"/>
    </source>
</evidence>
<dbReference type="CDD" id="cd00408">
    <property type="entry name" value="DHDPS-like"/>
    <property type="match status" value="1"/>
</dbReference>
<dbReference type="OrthoDB" id="199953at2"/>
<evidence type="ECO:0000256" key="4">
    <source>
        <dbReference type="PIRSR" id="PIRSR001365-1"/>
    </source>
</evidence>
<evidence type="ECO:0000256" key="5">
    <source>
        <dbReference type="PIRSR" id="PIRSR001365-2"/>
    </source>
</evidence>
<dbReference type="AlphaFoldDB" id="A0A139SI39"/>
<feature type="active site" description="Proton donor/acceptor" evidence="4">
    <location>
        <position position="136"/>
    </location>
</feature>
<evidence type="ECO:0000313" key="6">
    <source>
        <dbReference type="EMBL" id="KXU34245.1"/>
    </source>
</evidence>
<evidence type="ECO:0000256" key="3">
    <source>
        <dbReference type="PIRNR" id="PIRNR001365"/>
    </source>
</evidence>
<sequence>MLQLKGIIPAIITPMHDNGSVNHEVFADLLEYHLKIGASGFVVLGSTGEYYALSNEERRQVMKTAKEVVGERGMLMAGANGSSTREVIEQVQQAVDCGYNNLLIAAPYYCLPSQAELLSHYKAILAAFPQITLTLYNYPVRTNTAVGMEIVEAFKDHPQVIAIKESSGELLRAIEIGEKYSGKIQLSCGSDDQALDFLLWGATSWICGPANAFGPQANELYNKFSSGDIRGAQAVMRKLFPVMANLESGKFVQKVKYGTELAGFKSGPARAPLLPLTDEEKTEFRKVFELAQ</sequence>
<dbReference type="Gene3D" id="3.20.20.70">
    <property type="entry name" value="Aldolase class I"/>
    <property type="match status" value="1"/>
</dbReference>
<dbReference type="PANTHER" id="PTHR12128">
    <property type="entry name" value="DIHYDRODIPICOLINATE SYNTHASE"/>
    <property type="match status" value="1"/>
</dbReference>
<dbReference type="RefSeq" id="WP_068393139.1">
    <property type="nucleotide sequence ID" value="NZ_LSZO01000217.1"/>
</dbReference>
<dbReference type="PANTHER" id="PTHR12128:SF66">
    <property type="entry name" value="4-HYDROXY-2-OXOGLUTARATE ALDOLASE, MITOCHONDRIAL"/>
    <property type="match status" value="1"/>
</dbReference>
<dbReference type="SMART" id="SM01130">
    <property type="entry name" value="DHDPS"/>
    <property type="match status" value="1"/>
</dbReference>
<dbReference type="EMBL" id="LSZO01000217">
    <property type="protein sequence ID" value="KXU34245.1"/>
    <property type="molecule type" value="Genomic_DNA"/>
</dbReference>
<feature type="active site" description="Schiff-base intermediate with substrate" evidence="4">
    <location>
        <position position="164"/>
    </location>
</feature>
<dbReference type="Proteomes" id="UP000072660">
    <property type="component" value="Unassembled WGS sequence"/>
</dbReference>
<dbReference type="Pfam" id="PF00701">
    <property type="entry name" value="DHDPS"/>
    <property type="match status" value="1"/>
</dbReference>